<organism evidence="1 2">
    <name type="scientific">Piloderma croceum (strain F 1598)</name>
    <dbReference type="NCBI Taxonomy" id="765440"/>
    <lineage>
        <taxon>Eukaryota</taxon>
        <taxon>Fungi</taxon>
        <taxon>Dikarya</taxon>
        <taxon>Basidiomycota</taxon>
        <taxon>Agaricomycotina</taxon>
        <taxon>Agaricomycetes</taxon>
        <taxon>Agaricomycetidae</taxon>
        <taxon>Atheliales</taxon>
        <taxon>Atheliaceae</taxon>
        <taxon>Piloderma</taxon>
    </lineage>
</organism>
<dbReference type="InParanoid" id="A0A0C3EWW8"/>
<evidence type="ECO:0000313" key="2">
    <source>
        <dbReference type="Proteomes" id="UP000054166"/>
    </source>
</evidence>
<accession>A0A0C3EWW8</accession>
<dbReference type="Gene3D" id="1.20.200.10">
    <property type="entry name" value="Fumarase/aspartase (Central domain)"/>
    <property type="match status" value="1"/>
</dbReference>
<dbReference type="AlphaFoldDB" id="A0A0C3EWW8"/>
<dbReference type="Pfam" id="PF00221">
    <property type="entry name" value="Lyase_aromatic"/>
    <property type="match status" value="1"/>
</dbReference>
<evidence type="ECO:0000313" key="1">
    <source>
        <dbReference type="EMBL" id="KIM77015.1"/>
    </source>
</evidence>
<dbReference type="InterPro" id="IPR008948">
    <property type="entry name" value="L-Aspartase-like"/>
</dbReference>
<name>A0A0C3EWW8_PILCF</name>
<keyword evidence="2" id="KW-1185">Reference proteome</keyword>
<gene>
    <name evidence="1" type="ORF">PILCRDRAFT_51015</name>
</gene>
<protein>
    <submittedName>
        <fullName evidence="1">Uncharacterized protein</fullName>
    </submittedName>
</protein>
<dbReference type="EMBL" id="KN833029">
    <property type="protein sequence ID" value="KIM77015.1"/>
    <property type="molecule type" value="Genomic_DNA"/>
</dbReference>
<dbReference type="GO" id="GO:0003824">
    <property type="term" value="F:catalytic activity"/>
    <property type="evidence" value="ECO:0007669"/>
    <property type="project" value="InterPro"/>
</dbReference>
<reference evidence="2" key="2">
    <citation type="submission" date="2015-01" db="EMBL/GenBank/DDBJ databases">
        <title>Evolutionary Origins and Diversification of the Mycorrhizal Mutualists.</title>
        <authorList>
            <consortium name="DOE Joint Genome Institute"/>
            <consortium name="Mycorrhizal Genomics Consortium"/>
            <person name="Kohler A."/>
            <person name="Kuo A."/>
            <person name="Nagy L.G."/>
            <person name="Floudas D."/>
            <person name="Copeland A."/>
            <person name="Barry K.W."/>
            <person name="Cichocki N."/>
            <person name="Veneault-Fourrey C."/>
            <person name="LaButti K."/>
            <person name="Lindquist E.A."/>
            <person name="Lipzen A."/>
            <person name="Lundell T."/>
            <person name="Morin E."/>
            <person name="Murat C."/>
            <person name="Riley R."/>
            <person name="Ohm R."/>
            <person name="Sun H."/>
            <person name="Tunlid A."/>
            <person name="Henrissat B."/>
            <person name="Grigoriev I.V."/>
            <person name="Hibbett D.S."/>
            <person name="Martin F."/>
        </authorList>
    </citation>
    <scope>NUCLEOTIDE SEQUENCE [LARGE SCALE GENOMIC DNA]</scope>
    <source>
        <strain evidence="2">F 1598</strain>
    </source>
</reference>
<reference evidence="1 2" key="1">
    <citation type="submission" date="2014-04" db="EMBL/GenBank/DDBJ databases">
        <authorList>
            <consortium name="DOE Joint Genome Institute"/>
            <person name="Kuo A."/>
            <person name="Tarkka M."/>
            <person name="Buscot F."/>
            <person name="Kohler A."/>
            <person name="Nagy L.G."/>
            <person name="Floudas D."/>
            <person name="Copeland A."/>
            <person name="Barry K.W."/>
            <person name="Cichocki N."/>
            <person name="Veneault-Fourrey C."/>
            <person name="LaButti K."/>
            <person name="Lindquist E.A."/>
            <person name="Lipzen A."/>
            <person name="Lundell T."/>
            <person name="Morin E."/>
            <person name="Murat C."/>
            <person name="Sun H."/>
            <person name="Tunlid A."/>
            <person name="Henrissat B."/>
            <person name="Grigoriev I.V."/>
            <person name="Hibbett D.S."/>
            <person name="Martin F."/>
            <person name="Nordberg H.P."/>
            <person name="Cantor M.N."/>
            <person name="Hua S.X."/>
        </authorList>
    </citation>
    <scope>NUCLEOTIDE SEQUENCE [LARGE SCALE GENOMIC DNA]</scope>
    <source>
        <strain evidence="1 2">F 1598</strain>
    </source>
</reference>
<dbReference type="OrthoDB" id="10051290at2759"/>
<dbReference type="PANTHER" id="PTHR10362">
    <property type="entry name" value="HISTIDINE AMMONIA-LYASE"/>
    <property type="match status" value="1"/>
</dbReference>
<feature type="non-terminal residue" evidence="1">
    <location>
        <position position="62"/>
    </location>
</feature>
<proteinExistence type="predicted"/>
<feature type="non-terminal residue" evidence="1">
    <location>
        <position position="1"/>
    </location>
</feature>
<dbReference type="InterPro" id="IPR001106">
    <property type="entry name" value="Aromatic_Lyase"/>
</dbReference>
<dbReference type="Proteomes" id="UP000054166">
    <property type="component" value="Unassembled WGS sequence"/>
</dbReference>
<dbReference type="SUPFAM" id="SSF48557">
    <property type="entry name" value="L-aspartase-like"/>
    <property type="match status" value="1"/>
</dbReference>
<sequence length="62" mass="6765">EGMLRQDRYSPCTAPQFLGPQVEDLVSVLDSITIECNSTTDNPLVDSKTSQIHHGGNFQAMA</sequence>
<dbReference type="STRING" id="765440.A0A0C3EWW8"/>
<dbReference type="HOGENOM" id="CLU_2910412_0_0_1"/>